<dbReference type="Gene3D" id="3.40.50.2300">
    <property type="match status" value="2"/>
</dbReference>
<dbReference type="InterPro" id="IPR028082">
    <property type="entry name" value="Peripla_BP_I"/>
</dbReference>
<dbReference type="PANTHER" id="PTHR30483">
    <property type="entry name" value="LEUCINE-SPECIFIC-BINDING PROTEIN"/>
    <property type="match status" value="1"/>
</dbReference>
<dbReference type="SUPFAM" id="SSF53822">
    <property type="entry name" value="Periplasmic binding protein-like I"/>
    <property type="match status" value="1"/>
</dbReference>
<dbReference type="InterPro" id="IPR018392">
    <property type="entry name" value="LysM"/>
</dbReference>
<name>A0A644VGC4_9ZZZZ</name>
<dbReference type="PROSITE" id="PS51257">
    <property type="entry name" value="PROKAR_LIPOPROTEIN"/>
    <property type="match status" value="1"/>
</dbReference>
<protein>
    <recommendedName>
        <fullName evidence="1">LysM domain-containing protein</fullName>
    </recommendedName>
</protein>
<dbReference type="SMART" id="SM00257">
    <property type="entry name" value="LysM"/>
    <property type="match status" value="1"/>
</dbReference>
<sequence length="475" mass="54066">MNRLSIILLLVMIITGSCATAQYTPPKVTISTEKIRNESGEFFVHKVQQRETLFSISKAYNINANSLINDNPKASEGLKTGDILFIRIGAPPVPEEEISVQEDIVEKSLPEKRKRFIPGRDYVHKISLILPVNSRNLNEQNPVSNFIDFYHGFLMAVNDAKDSGMSINLEVIDNKEYQNSYQIVATGKLNNSELIVGPVFASEIEGILDFAGERDIPVISPMDPAAEKYISGNRFFYQLPVTAEEQQRTLLKSIPYGSQITLFYEKGGRDAEMLQLTRSILNENGIAFKEFSYALLEGRLVRDQITNFLSTNSDNSVIIISESEAFVSDILRNLNLISTRSGYKITLFGLPRWRNFESVDIDYYHSMNLHLALQYFVDYSSEGVKRFLSRYRALFGTEPTPYAFQAYDTGKYFLDILKNEGPSFADNIDEYKSTRLLQSDLRFKRRDNTMGVINFGVRIIVFRPDYSIDLLAPVR</sequence>
<comment type="caution">
    <text evidence="2">The sequence shown here is derived from an EMBL/GenBank/DDBJ whole genome shotgun (WGS) entry which is preliminary data.</text>
</comment>
<dbReference type="EMBL" id="VSSQ01000302">
    <property type="protein sequence ID" value="MPL90388.1"/>
    <property type="molecule type" value="Genomic_DNA"/>
</dbReference>
<dbReference type="PROSITE" id="PS51782">
    <property type="entry name" value="LYSM"/>
    <property type="match status" value="1"/>
</dbReference>
<dbReference type="Gene3D" id="3.10.350.10">
    <property type="entry name" value="LysM domain"/>
    <property type="match status" value="1"/>
</dbReference>
<evidence type="ECO:0000313" key="2">
    <source>
        <dbReference type="EMBL" id="MPL90388.1"/>
    </source>
</evidence>
<dbReference type="InterPro" id="IPR051010">
    <property type="entry name" value="BCAA_transport"/>
</dbReference>
<dbReference type="CDD" id="cd00118">
    <property type="entry name" value="LysM"/>
    <property type="match status" value="1"/>
</dbReference>
<accession>A0A644VGC4</accession>
<evidence type="ECO:0000259" key="1">
    <source>
        <dbReference type="PROSITE" id="PS51782"/>
    </source>
</evidence>
<organism evidence="2">
    <name type="scientific">bioreactor metagenome</name>
    <dbReference type="NCBI Taxonomy" id="1076179"/>
    <lineage>
        <taxon>unclassified sequences</taxon>
        <taxon>metagenomes</taxon>
        <taxon>ecological metagenomes</taxon>
    </lineage>
</organism>
<dbReference type="CDD" id="cd06268">
    <property type="entry name" value="PBP1_ABC_transporter_LIVBP-like"/>
    <property type="match status" value="1"/>
</dbReference>
<dbReference type="PANTHER" id="PTHR30483:SF6">
    <property type="entry name" value="PERIPLASMIC BINDING PROTEIN OF ABC TRANSPORTER FOR NATURAL AMINO ACIDS"/>
    <property type="match status" value="1"/>
</dbReference>
<feature type="domain" description="LysM" evidence="1">
    <location>
        <begin position="43"/>
        <end position="86"/>
    </location>
</feature>
<dbReference type="Pfam" id="PF01476">
    <property type="entry name" value="LysM"/>
    <property type="match status" value="1"/>
</dbReference>
<dbReference type="AlphaFoldDB" id="A0A644VGC4"/>
<dbReference type="InterPro" id="IPR036779">
    <property type="entry name" value="LysM_dom_sf"/>
</dbReference>
<gene>
    <name evidence="2" type="ORF">SDC9_36438</name>
</gene>
<reference evidence="2" key="1">
    <citation type="submission" date="2019-08" db="EMBL/GenBank/DDBJ databases">
        <authorList>
            <person name="Kucharzyk K."/>
            <person name="Murdoch R.W."/>
            <person name="Higgins S."/>
            <person name="Loffler F."/>
        </authorList>
    </citation>
    <scope>NUCLEOTIDE SEQUENCE</scope>
</reference>
<proteinExistence type="predicted"/>
<dbReference type="SUPFAM" id="SSF54106">
    <property type="entry name" value="LysM domain"/>
    <property type="match status" value="1"/>
</dbReference>